<dbReference type="Gene3D" id="3.40.366.10">
    <property type="entry name" value="Malonyl-Coenzyme A Acyl Carrier Protein, domain 2"/>
    <property type="match status" value="1"/>
</dbReference>
<comment type="catalytic activity">
    <reaction evidence="4">
        <text>holo-[ACP] + malonyl-CoA = malonyl-[ACP] + CoA</text>
        <dbReference type="Rhea" id="RHEA:41792"/>
        <dbReference type="Rhea" id="RHEA-COMP:9623"/>
        <dbReference type="Rhea" id="RHEA-COMP:9685"/>
        <dbReference type="ChEBI" id="CHEBI:57287"/>
        <dbReference type="ChEBI" id="CHEBI:57384"/>
        <dbReference type="ChEBI" id="CHEBI:64479"/>
        <dbReference type="ChEBI" id="CHEBI:78449"/>
        <dbReference type="EC" id="2.3.1.39"/>
    </reaction>
</comment>
<dbReference type="InterPro" id="IPR016035">
    <property type="entry name" value="Acyl_Trfase/lysoPLipase"/>
</dbReference>
<dbReference type="Gene3D" id="3.30.70.250">
    <property type="entry name" value="Malonyl-CoA ACP transacylase, ACP-binding"/>
    <property type="match status" value="1"/>
</dbReference>
<dbReference type="EMBL" id="BNBE01000001">
    <property type="protein sequence ID" value="GHF79064.1"/>
    <property type="molecule type" value="Genomic_DNA"/>
</dbReference>
<name>A0A919EHH9_STRFL</name>
<feature type="region of interest" description="Disordered" evidence="5">
    <location>
        <begin position="324"/>
        <end position="343"/>
    </location>
</feature>
<reference evidence="7" key="1">
    <citation type="journal article" date="2014" name="Int. J. Syst. Evol. Microbiol.">
        <title>Complete genome sequence of Corynebacterium casei LMG S-19264T (=DSM 44701T), isolated from a smear-ripened cheese.</title>
        <authorList>
            <consortium name="US DOE Joint Genome Institute (JGI-PGF)"/>
            <person name="Walter F."/>
            <person name="Albersmeier A."/>
            <person name="Kalinowski J."/>
            <person name="Ruckert C."/>
        </authorList>
    </citation>
    <scope>NUCLEOTIDE SEQUENCE</scope>
    <source>
        <strain evidence="7">JCM 4122</strain>
    </source>
</reference>
<dbReference type="InterPro" id="IPR049416">
    <property type="entry name" value="VinK-like_small"/>
</dbReference>
<keyword evidence="8" id="KW-1185">Reference proteome</keyword>
<dbReference type="GO" id="GO:0006633">
    <property type="term" value="P:fatty acid biosynthetic process"/>
    <property type="evidence" value="ECO:0007669"/>
    <property type="project" value="TreeGrafter"/>
</dbReference>
<dbReference type="GO" id="GO:0004314">
    <property type="term" value="F:[acyl-carrier-protein] S-malonyltransferase activity"/>
    <property type="evidence" value="ECO:0007669"/>
    <property type="project" value="UniProtKB-EC"/>
</dbReference>
<keyword evidence="3" id="KW-0012">Acyltransferase</keyword>
<feature type="domain" description="Malonyl-CoA-[acyl-carrier-protein] transacylase small" evidence="6">
    <location>
        <begin position="156"/>
        <end position="217"/>
    </location>
</feature>
<evidence type="ECO:0000256" key="5">
    <source>
        <dbReference type="SAM" id="MobiDB-lite"/>
    </source>
</evidence>
<keyword evidence="2" id="KW-0808">Transferase</keyword>
<dbReference type="InterPro" id="IPR001227">
    <property type="entry name" value="Ac_transferase_dom_sf"/>
</dbReference>
<dbReference type="PANTHER" id="PTHR42681">
    <property type="entry name" value="MALONYL-COA-ACYL CARRIER PROTEIN TRANSACYLASE, MITOCHONDRIAL"/>
    <property type="match status" value="1"/>
</dbReference>
<feature type="compositionally biased region" description="Low complexity" evidence="5">
    <location>
        <begin position="333"/>
        <end position="343"/>
    </location>
</feature>
<evidence type="ECO:0000259" key="6">
    <source>
        <dbReference type="Pfam" id="PF21124"/>
    </source>
</evidence>
<sequence length="343" mass="36825">MSAENPAEDRTGTAGGDPAGIRPGKALVFPGMSASPFTEVGKFMLVDPVARELADRAGEVLGYHLVDRFRDEEGAGDYSEAAQVAFLVNCLASARWAADNLGFTPDVCTGPSFGEKALAAHTGALSFEDAVRMTAGGARCMEDYFRTAHQDVVTHSFLRTPAERLAELFAEFESRGEFHEVSCHVDHDFHMVSMNESSLEWFLPALRAGGGMSLYTMRPPVHCTAFGPLRARVEEEVFAGLTFHDPRLPVVADQDGSVLITAEGVRTMLLDSFVTPMNWPSVVASLKGLGVRTVCVAGPDALFGRVPVTRDAFEVVPASPAVAMRPRSRPRRTAAGAGPARRA</sequence>
<dbReference type="EC" id="2.3.1.39" evidence="1"/>
<dbReference type="AlphaFoldDB" id="A0A919EHH9"/>
<proteinExistence type="predicted"/>
<evidence type="ECO:0000256" key="2">
    <source>
        <dbReference type="ARBA" id="ARBA00022679"/>
    </source>
</evidence>
<dbReference type="Proteomes" id="UP000632849">
    <property type="component" value="Unassembled WGS sequence"/>
</dbReference>
<evidence type="ECO:0000256" key="3">
    <source>
        <dbReference type="ARBA" id="ARBA00023315"/>
    </source>
</evidence>
<reference evidence="7" key="2">
    <citation type="submission" date="2020-09" db="EMBL/GenBank/DDBJ databases">
        <authorList>
            <person name="Sun Q."/>
            <person name="Ohkuma M."/>
        </authorList>
    </citation>
    <scope>NUCLEOTIDE SEQUENCE</scope>
    <source>
        <strain evidence="7">JCM 4122</strain>
    </source>
</reference>
<evidence type="ECO:0000313" key="8">
    <source>
        <dbReference type="Proteomes" id="UP000632849"/>
    </source>
</evidence>
<evidence type="ECO:0000256" key="1">
    <source>
        <dbReference type="ARBA" id="ARBA00013258"/>
    </source>
</evidence>
<dbReference type="Pfam" id="PF21124">
    <property type="entry name" value="VinK_C"/>
    <property type="match status" value="1"/>
</dbReference>
<feature type="region of interest" description="Disordered" evidence="5">
    <location>
        <begin position="1"/>
        <end position="21"/>
    </location>
</feature>
<comment type="caution">
    <text evidence="7">The sequence shown here is derived from an EMBL/GenBank/DDBJ whole genome shotgun (WGS) entry which is preliminary data.</text>
</comment>
<dbReference type="PANTHER" id="PTHR42681:SF1">
    <property type="entry name" value="MALONYL-COA-ACYL CARRIER PROTEIN TRANSACYLASE, MITOCHONDRIAL"/>
    <property type="match status" value="1"/>
</dbReference>
<evidence type="ECO:0000256" key="4">
    <source>
        <dbReference type="ARBA" id="ARBA00048462"/>
    </source>
</evidence>
<gene>
    <name evidence="7" type="ORF">GCM10017667_03150</name>
</gene>
<organism evidence="7 8">
    <name type="scientific">Streptomyces filamentosus</name>
    <name type="common">Streptomyces roseosporus</name>
    <dbReference type="NCBI Taxonomy" id="67294"/>
    <lineage>
        <taxon>Bacteria</taxon>
        <taxon>Bacillati</taxon>
        <taxon>Actinomycetota</taxon>
        <taxon>Actinomycetes</taxon>
        <taxon>Kitasatosporales</taxon>
        <taxon>Streptomycetaceae</taxon>
        <taxon>Streptomyces</taxon>
    </lineage>
</organism>
<accession>A0A919EHH9</accession>
<dbReference type="SUPFAM" id="SSF52151">
    <property type="entry name" value="FabD/lysophospholipase-like"/>
    <property type="match status" value="1"/>
</dbReference>
<evidence type="ECO:0000313" key="7">
    <source>
        <dbReference type="EMBL" id="GHF79064.1"/>
    </source>
</evidence>
<dbReference type="InterPro" id="IPR050858">
    <property type="entry name" value="Mal-CoA-ACP_Trans/PKS_FabD"/>
</dbReference>
<protein>
    <recommendedName>
        <fullName evidence="1">[acyl-carrier-protein] S-malonyltransferase</fullName>
        <ecNumber evidence="1">2.3.1.39</ecNumber>
    </recommendedName>
</protein>